<dbReference type="HAMAP" id="MF_00210">
    <property type="entry name" value="EPSP_synth"/>
    <property type="match status" value="1"/>
</dbReference>
<evidence type="ECO:0000256" key="10">
    <source>
        <dbReference type="SAM" id="MobiDB-lite"/>
    </source>
</evidence>
<feature type="domain" description="Enolpyruvate transferase" evidence="11">
    <location>
        <begin position="6"/>
        <end position="422"/>
    </location>
</feature>
<keyword evidence="6 9" id="KW-0808">Transferase</keyword>
<evidence type="ECO:0000259" key="11">
    <source>
        <dbReference type="Pfam" id="PF00275"/>
    </source>
</evidence>
<dbReference type="FunFam" id="3.65.10.10:FF:000006">
    <property type="entry name" value="3-phosphoshikimate 1-carboxyvinyltransferase"/>
    <property type="match status" value="1"/>
</dbReference>
<dbReference type="GO" id="GO:0005737">
    <property type="term" value="C:cytoplasm"/>
    <property type="evidence" value="ECO:0007669"/>
    <property type="project" value="UniProtKB-SubCell"/>
</dbReference>
<dbReference type="GO" id="GO:0009073">
    <property type="term" value="P:aromatic amino acid family biosynthetic process"/>
    <property type="evidence" value="ECO:0007669"/>
    <property type="project" value="UniProtKB-KW"/>
</dbReference>
<dbReference type="PANTHER" id="PTHR21090:SF5">
    <property type="entry name" value="PENTAFUNCTIONAL AROM POLYPEPTIDE"/>
    <property type="match status" value="1"/>
</dbReference>
<dbReference type="InterPro" id="IPR013792">
    <property type="entry name" value="RNA3'P_cycl/enolpyr_Trfase_a/b"/>
</dbReference>
<feature type="active site" description="Proton acceptor" evidence="9">
    <location>
        <position position="316"/>
    </location>
</feature>
<dbReference type="PANTHER" id="PTHR21090">
    <property type="entry name" value="AROM/DEHYDROQUINATE SYNTHASE"/>
    <property type="match status" value="1"/>
</dbReference>
<evidence type="ECO:0000313" key="12">
    <source>
        <dbReference type="EMBL" id="SHE73918.1"/>
    </source>
</evidence>
<feature type="binding site" evidence="9">
    <location>
        <position position="123"/>
    </location>
    <ligand>
        <name>phosphoenolpyruvate</name>
        <dbReference type="ChEBI" id="CHEBI:58702"/>
    </ligand>
</feature>
<keyword evidence="7 9" id="KW-0057">Aromatic amino acid biosynthesis</keyword>
<dbReference type="NCBIfam" id="TIGR01356">
    <property type="entry name" value="aroA"/>
    <property type="match status" value="1"/>
</dbReference>
<comment type="subunit">
    <text evidence="9">Monomer.</text>
</comment>
<feature type="binding site" evidence="9">
    <location>
        <position position="316"/>
    </location>
    <ligand>
        <name>3-phosphoshikimate</name>
        <dbReference type="ChEBI" id="CHEBI:145989"/>
    </ligand>
</feature>
<evidence type="ECO:0000256" key="2">
    <source>
        <dbReference type="ARBA" id="ARBA00004811"/>
    </source>
</evidence>
<feature type="binding site" evidence="9">
    <location>
        <position position="389"/>
    </location>
    <ligand>
        <name>phosphoenolpyruvate</name>
        <dbReference type="ChEBI" id="CHEBI:58702"/>
    </ligand>
</feature>
<organism evidence="12 13">
    <name type="scientific">Desulfofundulus australicus DSM 11792</name>
    <dbReference type="NCBI Taxonomy" id="1121425"/>
    <lineage>
        <taxon>Bacteria</taxon>
        <taxon>Bacillati</taxon>
        <taxon>Bacillota</taxon>
        <taxon>Clostridia</taxon>
        <taxon>Eubacteriales</taxon>
        <taxon>Peptococcaceae</taxon>
        <taxon>Desulfofundulus</taxon>
    </lineage>
</organism>
<dbReference type="FunFam" id="3.65.10.10:FF:000005">
    <property type="entry name" value="3-phosphoshikimate 1-carboxyvinyltransferase"/>
    <property type="match status" value="1"/>
</dbReference>
<comment type="subcellular location">
    <subcellularLocation>
        <location evidence="9">Cytoplasm</location>
    </subcellularLocation>
</comment>
<feature type="binding site" evidence="9">
    <location>
        <position position="21"/>
    </location>
    <ligand>
        <name>phosphoenolpyruvate</name>
        <dbReference type="ChEBI" id="CHEBI:58702"/>
    </ligand>
</feature>
<feature type="region of interest" description="Disordered" evidence="10">
    <location>
        <begin position="70"/>
        <end position="89"/>
    </location>
</feature>
<feature type="binding site" evidence="9">
    <location>
        <position position="21"/>
    </location>
    <ligand>
        <name>3-phosphoshikimate</name>
        <dbReference type="ChEBI" id="CHEBI:145989"/>
    </ligand>
</feature>
<reference evidence="13" key="1">
    <citation type="submission" date="2016-11" db="EMBL/GenBank/DDBJ databases">
        <authorList>
            <person name="Varghese N."/>
            <person name="Submissions S."/>
        </authorList>
    </citation>
    <scope>NUCLEOTIDE SEQUENCE [LARGE SCALE GENOMIC DNA]</scope>
    <source>
        <strain evidence="13">DSM 11792</strain>
    </source>
</reference>
<accession>A0A1M4VY68</accession>
<dbReference type="InterPro" id="IPR023193">
    <property type="entry name" value="EPSP_synthase_CS"/>
</dbReference>
<dbReference type="GO" id="GO:0003866">
    <property type="term" value="F:3-phosphoshikimate 1-carboxyvinyltransferase activity"/>
    <property type="evidence" value="ECO:0007669"/>
    <property type="project" value="UniProtKB-UniRule"/>
</dbReference>
<dbReference type="GO" id="GO:0009423">
    <property type="term" value="P:chorismate biosynthetic process"/>
    <property type="evidence" value="ECO:0007669"/>
    <property type="project" value="UniProtKB-UniRule"/>
</dbReference>
<keyword evidence="4 9" id="KW-0963">Cytoplasm</keyword>
<feature type="binding site" evidence="9">
    <location>
        <position position="168"/>
    </location>
    <ligand>
        <name>3-phosphoshikimate</name>
        <dbReference type="ChEBI" id="CHEBI:145989"/>
    </ligand>
</feature>
<dbReference type="CDD" id="cd01556">
    <property type="entry name" value="EPSP_synthase"/>
    <property type="match status" value="1"/>
</dbReference>
<feature type="binding site" evidence="9">
    <location>
        <position position="95"/>
    </location>
    <ligand>
        <name>phosphoenolpyruvate</name>
        <dbReference type="ChEBI" id="CHEBI:58702"/>
    </ligand>
</feature>
<dbReference type="EMBL" id="FQUW01000008">
    <property type="protein sequence ID" value="SHE73918.1"/>
    <property type="molecule type" value="Genomic_DNA"/>
</dbReference>
<dbReference type="UniPathway" id="UPA00053">
    <property type="reaction ID" value="UER00089"/>
</dbReference>
<comment type="similarity">
    <text evidence="3 9">Belongs to the EPSP synthase family.</text>
</comment>
<evidence type="ECO:0000256" key="6">
    <source>
        <dbReference type="ARBA" id="ARBA00022679"/>
    </source>
</evidence>
<gene>
    <name evidence="9" type="primary">aroA</name>
    <name evidence="12" type="ORF">SAMN02745218_00770</name>
</gene>
<dbReference type="EC" id="2.5.1.19" evidence="9"/>
<evidence type="ECO:0000256" key="3">
    <source>
        <dbReference type="ARBA" id="ARBA00009948"/>
    </source>
</evidence>
<evidence type="ECO:0000256" key="1">
    <source>
        <dbReference type="ARBA" id="ARBA00002174"/>
    </source>
</evidence>
<feature type="binding site" evidence="9">
    <location>
        <position position="347"/>
    </location>
    <ligand>
        <name>phosphoenolpyruvate</name>
        <dbReference type="ChEBI" id="CHEBI:58702"/>
    </ligand>
</feature>
<protein>
    <recommendedName>
        <fullName evidence="9">3-phosphoshikimate 1-carboxyvinyltransferase</fullName>
        <ecNumber evidence="9">2.5.1.19</ecNumber>
    </recommendedName>
    <alternativeName>
        <fullName evidence="9">5-enolpyruvylshikimate-3-phosphate synthase</fullName>
        <shortName evidence="9">EPSP synthase</shortName>
        <shortName evidence="9">EPSPS</shortName>
    </alternativeName>
</protein>
<name>A0A1M4VY68_9FIRM</name>
<dbReference type="PROSITE" id="PS00885">
    <property type="entry name" value="EPSP_SYNTHASE_2"/>
    <property type="match status" value="1"/>
</dbReference>
<evidence type="ECO:0000256" key="8">
    <source>
        <dbReference type="ARBA" id="ARBA00044633"/>
    </source>
</evidence>
<dbReference type="GO" id="GO:0008652">
    <property type="term" value="P:amino acid biosynthetic process"/>
    <property type="evidence" value="ECO:0007669"/>
    <property type="project" value="UniProtKB-KW"/>
</dbReference>
<dbReference type="AlphaFoldDB" id="A0A1M4VY68"/>
<feature type="binding site" evidence="9">
    <location>
        <position position="343"/>
    </location>
    <ligand>
        <name>3-phosphoshikimate</name>
        <dbReference type="ChEBI" id="CHEBI:145989"/>
    </ligand>
</feature>
<feature type="binding site" evidence="9">
    <location>
        <position position="22"/>
    </location>
    <ligand>
        <name>3-phosphoshikimate</name>
        <dbReference type="ChEBI" id="CHEBI:145989"/>
    </ligand>
</feature>
<sequence length="430" mass="45067">MNLEITPPRALRGSTTVPGDKSISHRAAMLGALAEGETLIENFLMGADCLATIKCLAEMGVSFTGPDEKGRLTVHGRGPSALKEPGDVLDAGNSGTTMRLLLGILAGLPFFSVITGDASLRRRPMKRVTAPLSRMGARIWGRREASLAPLAVQGGALEGCSFSLPVASAQVKSALLLAGLLARGETRVVEPVPSRDHTERMLQFFGAEVFKEGTAVTIKGGQVLTGRRIVVPGDISSAAFLMVAAAVVPGSDVTIRGVGLNPTRDGIVDVLKAMGADLEITNRYRLANEPVGDIRVRHSRLRGVTVGGDMIPRLIDEIPVLAVAGALAEGELVVRDAAELKVKESNRIDTVVQELRKFGVEAEALPDGLRVRGGRPLTGASCASHGDHRIAMAMAVAGLAARSKTVIQDAGCIDVSFPGFTGILGSLRVE</sequence>
<keyword evidence="13" id="KW-1185">Reference proteome</keyword>
<comment type="pathway">
    <text evidence="2 9">Metabolic intermediate biosynthesis; chorismate biosynthesis; chorismate from D-erythrose 4-phosphate and phosphoenolpyruvate: step 6/7.</text>
</comment>
<comment type="catalytic activity">
    <reaction evidence="8">
        <text>3-phosphoshikimate + phosphoenolpyruvate = 5-O-(1-carboxyvinyl)-3-phosphoshikimate + phosphate</text>
        <dbReference type="Rhea" id="RHEA:21256"/>
        <dbReference type="ChEBI" id="CHEBI:43474"/>
        <dbReference type="ChEBI" id="CHEBI:57701"/>
        <dbReference type="ChEBI" id="CHEBI:58702"/>
        <dbReference type="ChEBI" id="CHEBI:145989"/>
        <dbReference type="EC" id="2.5.1.19"/>
    </reaction>
    <physiologicalReaction direction="left-to-right" evidence="8">
        <dbReference type="Rhea" id="RHEA:21257"/>
    </physiologicalReaction>
</comment>
<evidence type="ECO:0000256" key="9">
    <source>
        <dbReference type="HAMAP-Rule" id="MF_00210"/>
    </source>
</evidence>
<dbReference type="InterPro" id="IPR001986">
    <property type="entry name" value="Enolpyruvate_Tfrase_dom"/>
</dbReference>
<evidence type="ECO:0000313" key="13">
    <source>
        <dbReference type="Proteomes" id="UP000184196"/>
    </source>
</evidence>
<dbReference type="InterPro" id="IPR036968">
    <property type="entry name" value="Enolpyruvate_Tfrase_sf"/>
</dbReference>
<dbReference type="SUPFAM" id="SSF55205">
    <property type="entry name" value="EPT/RTPC-like"/>
    <property type="match status" value="1"/>
</dbReference>
<comment type="caution">
    <text evidence="9">Lacks conserved residue(s) required for the propagation of feature annotation.</text>
</comment>
<feature type="binding site" evidence="9">
    <location>
        <position position="170"/>
    </location>
    <ligand>
        <name>3-phosphoshikimate</name>
        <dbReference type="ChEBI" id="CHEBI:145989"/>
    </ligand>
</feature>
<evidence type="ECO:0000256" key="5">
    <source>
        <dbReference type="ARBA" id="ARBA00022605"/>
    </source>
</evidence>
<dbReference type="Proteomes" id="UP000184196">
    <property type="component" value="Unassembled WGS sequence"/>
</dbReference>
<feature type="binding site" evidence="9">
    <location>
        <position position="170"/>
    </location>
    <ligand>
        <name>phosphoenolpyruvate</name>
        <dbReference type="ChEBI" id="CHEBI:58702"/>
    </ligand>
</feature>
<dbReference type="PROSITE" id="PS00104">
    <property type="entry name" value="EPSP_SYNTHASE_1"/>
    <property type="match status" value="1"/>
</dbReference>
<dbReference type="Pfam" id="PF00275">
    <property type="entry name" value="EPSP_synthase"/>
    <property type="match status" value="1"/>
</dbReference>
<dbReference type="OrthoDB" id="9809920at2"/>
<dbReference type="RefSeq" id="WP_073163330.1">
    <property type="nucleotide sequence ID" value="NZ_FQUW01000008.1"/>
</dbReference>
<proteinExistence type="inferred from homology"/>
<comment type="function">
    <text evidence="1 9">Catalyzes the transfer of the enolpyruvyl moiety of phosphoenolpyruvate (PEP) to the 5-hydroxyl of shikimate-3-phosphate (S3P) to produce enolpyruvyl shikimate-3-phosphate and inorganic phosphate.</text>
</comment>
<feature type="binding site" evidence="9">
    <location>
        <position position="26"/>
    </location>
    <ligand>
        <name>3-phosphoshikimate</name>
        <dbReference type="ChEBI" id="CHEBI:145989"/>
    </ligand>
</feature>
<dbReference type="InterPro" id="IPR006264">
    <property type="entry name" value="EPSP_synthase"/>
</dbReference>
<evidence type="ECO:0000256" key="7">
    <source>
        <dbReference type="ARBA" id="ARBA00023141"/>
    </source>
</evidence>
<evidence type="ECO:0000256" key="4">
    <source>
        <dbReference type="ARBA" id="ARBA00022490"/>
    </source>
</evidence>
<dbReference type="Gene3D" id="3.65.10.10">
    <property type="entry name" value="Enolpyruvate transferase domain"/>
    <property type="match status" value="2"/>
</dbReference>
<keyword evidence="5 9" id="KW-0028">Amino-acid biosynthesis</keyword>
<dbReference type="PIRSF" id="PIRSF000505">
    <property type="entry name" value="EPSPS"/>
    <property type="match status" value="1"/>
</dbReference>